<proteinExistence type="predicted"/>
<organism evidence="1 2">
    <name type="scientific">Floridaenema evergladense BLCC-F167</name>
    <dbReference type="NCBI Taxonomy" id="3153639"/>
    <lineage>
        <taxon>Bacteria</taxon>
        <taxon>Bacillati</taxon>
        <taxon>Cyanobacteriota</taxon>
        <taxon>Cyanophyceae</taxon>
        <taxon>Oscillatoriophycideae</taxon>
        <taxon>Aerosakkonematales</taxon>
        <taxon>Aerosakkonemataceae</taxon>
        <taxon>Floridanema</taxon>
        <taxon>Floridanema evergladense</taxon>
    </lineage>
</organism>
<dbReference type="Proteomes" id="UP001576780">
    <property type="component" value="Unassembled WGS sequence"/>
</dbReference>
<reference evidence="1 2" key="1">
    <citation type="submission" date="2024-09" db="EMBL/GenBank/DDBJ databases">
        <title>Floridaenema gen nov. (Aerosakkonemataceae, Aerosakkonematales ord. nov., Cyanobacteria) from benthic tropical and subtropical fresh waters, with the description of four new species.</title>
        <authorList>
            <person name="Moretto J.A."/>
            <person name="Berthold D.E."/>
            <person name="Lefler F.W."/>
            <person name="Huang I.-S."/>
            <person name="Laughinghouse H. IV."/>
        </authorList>
    </citation>
    <scope>NUCLEOTIDE SEQUENCE [LARGE SCALE GENOMIC DNA]</scope>
    <source>
        <strain evidence="1 2">BLCC-F167</strain>
    </source>
</reference>
<keyword evidence="1" id="KW-0067">ATP-binding</keyword>
<dbReference type="EMBL" id="JBHFNT010000150">
    <property type="protein sequence ID" value="MFB2836427.1"/>
    <property type="molecule type" value="Genomic_DNA"/>
</dbReference>
<dbReference type="GO" id="GO:0005524">
    <property type="term" value="F:ATP binding"/>
    <property type="evidence" value="ECO:0007669"/>
    <property type="project" value="UniProtKB-KW"/>
</dbReference>
<dbReference type="InterPro" id="IPR007555">
    <property type="entry name" value="DUF499"/>
</dbReference>
<keyword evidence="1" id="KW-0547">Nucleotide-binding</keyword>
<gene>
    <name evidence="1" type="ORF">ACE1CA_17995</name>
</gene>
<evidence type="ECO:0000313" key="2">
    <source>
        <dbReference type="Proteomes" id="UP001576780"/>
    </source>
</evidence>
<keyword evidence="2" id="KW-1185">Reference proteome</keyword>
<evidence type="ECO:0000313" key="1">
    <source>
        <dbReference type="EMBL" id="MFB2836427.1"/>
    </source>
</evidence>
<accession>A0ABV4WMW2</accession>
<name>A0ABV4WMW2_9CYAN</name>
<dbReference type="RefSeq" id="WP_413278811.1">
    <property type="nucleotide sequence ID" value="NZ_JBHFNT010000150.1"/>
</dbReference>
<comment type="caution">
    <text evidence="1">The sequence shown here is derived from an EMBL/GenBank/DDBJ whole genome shotgun (WGS) entry which is preliminary data.</text>
</comment>
<dbReference type="Pfam" id="PF04465">
    <property type="entry name" value="DUF499"/>
    <property type="match status" value="1"/>
</dbReference>
<protein>
    <submittedName>
        <fullName evidence="1">ATP-binding protein</fullName>
    </submittedName>
</protein>
<sequence length="1093" mass="122877">MLPSIFKTCIPREEIQFGELSFDLFAAKLRLVVEGNAPHVYQDANTFFANTYPTDGIKTLIREVFSRLMGVSAGSPVIRLETSFGGGKTHDEIAIWHICKQGREITGLERFADLNLIPDYAVQVAAVDGRDLDPENGVYHQDTGITTYTLWGEIAYQIGGIPGYQLLKGSDKSGISPGTSVLERLLDKQPTVIILDEIARYLRAAKAKEIGKNSNLAEQVVAFLFSLMDLAGACNNLVFVYSLASLADTFSEETEEFRQKLQQDLQPLHQELTRASARQERVLSPSSDEEIFNIVKHRLFVTVSEKVAQDAAKEYLGAYRASRVNLPDGCKDASYSQAISQSYPFHPELFNLLTKKIATIPEFQRTRGALRLFAQVVRFLWNESGDSDSYIPMIHTHHIPVGVDAVVTDDLTSRLQRNQMRSPIGADIYNPDGREAYAQIQDQQWLAAGKPPFSTYVARTIFLHSLTQGISSGIRRAELNLSLLTPGLEIGFVQPVMEQLTKVAWYLDDDPITSISRFKEEPSINKIITEEKEQVGRSEAKEDLRSRRNSIFAKKMFNPVFAPESPADVDDVPDDVALCLIDFDEATVRSSTDEVPYLVEQIFHNTGESGKFRTFRNRLLFLIANQSELDRAIDLAREYKAIQNILKSQTRLEDLSESQQKQLRLREGEKDLDIRVALTNAYRHLFYPDNDPVKAPKGLKHYILSAQDSSMVKGKSNQQDVILKALKDCQKIRPEEEAKPYAPAFILQKVWPAGIDNWTTKALRDEFAKNLSLKILLDAEISRLRDTIRRGLQEGEWDMKVGEKLFIKTDEVQLVLPEAIEFSERMVLYRRGILQPPVPKEVELSAQLFPSTEAAKPVKVRWRAKGALTVSLYQDGTLIGDSFRPSDEYETKISNTTVFRVVADYGNGEVAEKETQLTIVTGGKTPVVSDGGAIYKVTNGSETLFDFKPPVIELDGTLNTTFNGLIDQCRDRKVQAIESLELSVSQVVDYRKLGTTINLLGRFKLQIDQTVTIQTGEQFVRLEYQGPFRGFQSFFTPTNTLLNAPDVQANVILKMILEFQPAIQPEGTEINTIKQALSRNPVERLKLSAKVTY</sequence>